<sequence>MTLNISSHAGGMLFFREDREAGQSSNQDNLRKKTVRGCKRLETVVKVRLPTGQEKRFEGLRCNVDGLNSTILKPNSILNFSIILFTLSVFFCSCAMLLVH</sequence>
<keyword evidence="1" id="KW-1133">Transmembrane helix</keyword>
<dbReference type="Proteomes" id="UP001444071">
    <property type="component" value="Unassembled WGS sequence"/>
</dbReference>
<keyword evidence="3" id="KW-1185">Reference proteome</keyword>
<feature type="transmembrane region" description="Helical" evidence="1">
    <location>
        <begin position="77"/>
        <end position="99"/>
    </location>
</feature>
<accession>A0ABV0VLZ9</accession>
<protein>
    <submittedName>
        <fullName evidence="2">Uncharacterized protein</fullName>
    </submittedName>
</protein>
<dbReference type="EMBL" id="JAHRIM010000433">
    <property type="protein sequence ID" value="MEQ2258259.1"/>
    <property type="molecule type" value="Genomic_DNA"/>
</dbReference>
<proteinExistence type="predicted"/>
<keyword evidence="1" id="KW-0812">Transmembrane</keyword>
<evidence type="ECO:0000256" key="1">
    <source>
        <dbReference type="SAM" id="Phobius"/>
    </source>
</evidence>
<gene>
    <name evidence="2" type="ORF">XENORESO_013697</name>
</gene>
<name>A0ABV0VLZ9_9TELE</name>
<keyword evidence="1" id="KW-0472">Membrane</keyword>
<organism evidence="2 3">
    <name type="scientific">Xenotaenia resolanae</name>
    <dbReference type="NCBI Taxonomy" id="208358"/>
    <lineage>
        <taxon>Eukaryota</taxon>
        <taxon>Metazoa</taxon>
        <taxon>Chordata</taxon>
        <taxon>Craniata</taxon>
        <taxon>Vertebrata</taxon>
        <taxon>Euteleostomi</taxon>
        <taxon>Actinopterygii</taxon>
        <taxon>Neopterygii</taxon>
        <taxon>Teleostei</taxon>
        <taxon>Neoteleostei</taxon>
        <taxon>Acanthomorphata</taxon>
        <taxon>Ovalentaria</taxon>
        <taxon>Atherinomorphae</taxon>
        <taxon>Cyprinodontiformes</taxon>
        <taxon>Goodeidae</taxon>
        <taxon>Xenotaenia</taxon>
    </lineage>
</organism>
<comment type="caution">
    <text evidence="2">The sequence shown here is derived from an EMBL/GenBank/DDBJ whole genome shotgun (WGS) entry which is preliminary data.</text>
</comment>
<reference evidence="2 3" key="1">
    <citation type="submission" date="2021-06" db="EMBL/GenBank/DDBJ databases">
        <authorList>
            <person name="Palmer J.M."/>
        </authorList>
    </citation>
    <scope>NUCLEOTIDE SEQUENCE [LARGE SCALE GENOMIC DNA]</scope>
    <source>
        <strain evidence="2 3">XR_2019</strain>
        <tissue evidence="2">Muscle</tissue>
    </source>
</reference>
<evidence type="ECO:0000313" key="2">
    <source>
        <dbReference type="EMBL" id="MEQ2258259.1"/>
    </source>
</evidence>
<evidence type="ECO:0000313" key="3">
    <source>
        <dbReference type="Proteomes" id="UP001444071"/>
    </source>
</evidence>